<keyword evidence="11" id="KW-1185">Reference proteome</keyword>
<dbReference type="InterPro" id="IPR016024">
    <property type="entry name" value="ARM-type_fold"/>
</dbReference>
<evidence type="ECO:0000256" key="3">
    <source>
        <dbReference type="ARBA" id="ARBA00008565"/>
    </source>
</evidence>
<protein>
    <recommendedName>
        <fullName evidence="4">Integrator complex subunit 7</fullName>
    </recommendedName>
</protein>
<dbReference type="Pfam" id="PF22965">
    <property type="entry name" value="INTS7_C"/>
    <property type="match status" value="1"/>
</dbReference>
<dbReference type="PROSITE" id="PS00028">
    <property type="entry name" value="ZINC_FINGER_C2H2_1"/>
    <property type="match status" value="1"/>
</dbReference>
<dbReference type="SUPFAM" id="SSF48371">
    <property type="entry name" value="ARM repeat"/>
    <property type="match status" value="1"/>
</dbReference>
<evidence type="ECO:0000256" key="1">
    <source>
        <dbReference type="ARBA" id="ARBA00004123"/>
    </source>
</evidence>
<reference evidence="10 11" key="1">
    <citation type="submission" date="2018-04" db="EMBL/GenBank/DDBJ databases">
        <title>The genome of golden apple snail Pomacea canaliculata provides insight into stress tolerance and invasive adaptation.</title>
        <authorList>
            <person name="Liu C."/>
            <person name="Liu B."/>
            <person name="Ren Y."/>
            <person name="Zhang Y."/>
            <person name="Wang H."/>
            <person name="Li S."/>
            <person name="Jiang F."/>
            <person name="Yin L."/>
            <person name="Zhang G."/>
            <person name="Qian W."/>
            <person name="Fan W."/>
        </authorList>
    </citation>
    <scope>NUCLEOTIDE SEQUENCE [LARGE SCALE GENOMIC DNA]</scope>
    <source>
        <strain evidence="10">SZHN2017</strain>
        <tissue evidence="10">Muscle</tissue>
    </source>
</reference>
<dbReference type="PANTHER" id="PTHR13322">
    <property type="entry name" value="C1ORF73 PROTEIN"/>
    <property type="match status" value="1"/>
</dbReference>
<feature type="compositionally biased region" description="Basic and acidic residues" evidence="8">
    <location>
        <begin position="350"/>
        <end position="360"/>
    </location>
</feature>
<evidence type="ECO:0000256" key="8">
    <source>
        <dbReference type="SAM" id="MobiDB-lite"/>
    </source>
</evidence>
<feature type="domain" description="C2H2-type" evidence="9">
    <location>
        <begin position="173"/>
        <end position="201"/>
    </location>
</feature>
<keyword evidence="7" id="KW-0862">Zinc</keyword>
<dbReference type="InterPro" id="IPR056516">
    <property type="entry name" value="INTS7_N"/>
</dbReference>
<accession>A0A2T7NZT7</accession>
<keyword evidence="6" id="KW-0539">Nucleus</keyword>
<feature type="region of interest" description="Disordered" evidence="8">
    <location>
        <begin position="214"/>
        <end position="384"/>
    </location>
</feature>
<organism evidence="10 11">
    <name type="scientific">Pomacea canaliculata</name>
    <name type="common">Golden apple snail</name>
    <dbReference type="NCBI Taxonomy" id="400727"/>
    <lineage>
        <taxon>Eukaryota</taxon>
        <taxon>Metazoa</taxon>
        <taxon>Spiralia</taxon>
        <taxon>Lophotrochozoa</taxon>
        <taxon>Mollusca</taxon>
        <taxon>Gastropoda</taxon>
        <taxon>Caenogastropoda</taxon>
        <taxon>Architaenioglossa</taxon>
        <taxon>Ampullarioidea</taxon>
        <taxon>Ampullariidae</taxon>
        <taxon>Pomacea</taxon>
    </lineage>
</organism>
<feature type="region of interest" description="Disordered" evidence="8">
    <location>
        <begin position="29"/>
        <end position="80"/>
    </location>
</feature>
<dbReference type="InterPro" id="IPR013087">
    <property type="entry name" value="Znf_C2H2_type"/>
</dbReference>
<feature type="compositionally biased region" description="Polar residues" evidence="8">
    <location>
        <begin position="240"/>
        <end position="267"/>
    </location>
</feature>
<dbReference type="OrthoDB" id="6146086at2759"/>
<name>A0A2T7NZT7_POMCA</name>
<dbReference type="InterPro" id="IPR054519">
    <property type="entry name" value="INTS7_C"/>
</dbReference>
<dbReference type="GO" id="GO:0034472">
    <property type="term" value="P:snRNA 3'-end processing"/>
    <property type="evidence" value="ECO:0007669"/>
    <property type="project" value="TreeGrafter"/>
</dbReference>
<evidence type="ECO:0000256" key="6">
    <source>
        <dbReference type="ARBA" id="ARBA00023242"/>
    </source>
</evidence>
<dbReference type="GO" id="GO:0005737">
    <property type="term" value="C:cytoplasm"/>
    <property type="evidence" value="ECO:0007669"/>
    <property type="project" value="UniProtKB-SubCell"/>
</dbReference>
<feature type="compositionally biased region" description="Low complexity" evidence="8">
    <location>
        <begin position="56"/>
        <end position="70"/>
    </location>
</feature>
<dbReference type="InterPro" id="IPR033060">
    <property type="entry name" value="INTS7"/>
</dbReference>
<dbReference type="PROSITE" id="PS50157">
    <property type="entry name" value="ZINC_FINGER_C2H2_2"/>
    <property type="match status" value="1"/>
</dbReference>
<dbReference type="PANTHER" id="PTHR13322:SF2">
    <property type="entry name" value="INTEGRATOR COMPLEX SUBUNIT 7"/>
    <property type="match status" value="1"/>
</dbReference>
<evidence type="ECO:0000313" key="10">
    <source>
        <dbReference type="EMBL" id="PVD26680.1"/>
    </source>
</evidence>
<feature type="compositionally biased region" description="Polar residues" evidence="8">
    <location>
        <begin position="307"/>
        <end position="325"/>
    </location>
</feature>
<evidence type="ECO:0000259" key="9">
    <source>
        <dbReference type="PROSITE" id="PS50157"/>
    </source>
</evidence>
<feature type="compositionally biased region" description="Basic and acidic residues" evidence="8">
    <location>
        <begin position="214"/>
        <end position="236"/>
    </location>
</feature>
<dbReference type="Pfam" id="PF24436">
    <property type="entry name" value="INTS7_N"/>
    <property type="match status" value="1"/>
</dbReference>
<dbReference type="STRING" id="400727.A0A2T7NZT7"/>
<keyword evidence="5" id="KW-0963">Cytoplasm</keyword>
<keyword evidence="7" id="KW-0863">Zinc-finger</keyword>
<dbReference type="Proteomes" id="UP000245119">
    <property type="component" value="Linkage Group LG8"/>
</dbReference>
<dbReference type="EMBL" id="PZQS01000008">
    <property type="protein sequence ID" value="PVD26680.1"/>
    <property type="molecule type" value="Genomic_DNA"/>
</dbReference>
<comment type="similarity">
    <text evidence="3">Belongs to the Integrator subunit 7 family.</text>
</comment>
<evidence type="ECO:0000256" key="4">
    <source>
        <dbReference type="ARBA" id="ARBA00015336"/>
    </source>
</evidence>
<dbReference type="AlphaFoldDB" id="A0A2T7NZT7"/>
<proteinExistence type="inferred from homology"/>
<feature type="compositionally biased region" description="Polar residues" evidence="8">
    <location>
        <begin position="34"/>
        <end position="50"/>
    </location>
</feature>
<evidence type="ECO:0000256" key="7">
    <source>
        <dbReference type="PROSITE-ProRule" id="PRU00042"/>
    </source>
</evidence>
<gene>
    <name evidence="10" type="ORF">C0Q70_14358</name>
</gene>
<comment type="subcellular location">
    <subcellularLocation>
        <location evidence="2">Cytoplasm</location>
    </subcellularLocation>
    <subcellularLocation>
        <location evidence="1">Nucleus</location>
    </subcellularLocation>
</comment>
<dbReference type="Pfam" id="PF24437">
    <property type="entry name" value="INTS7_HB"/>
    <property type="match status" value="1"/>
</dbReference>
<evidence type="ECO:0000256" key="5">
    <source>
        <dbReference type="ARBA" id="ARBA00022490"/>
    </source>
</evidence>
<evidence type="ECO:0000313" key="11">
    <source>
        <dbReference type="Proteomes" id="UP000245119"/>
    </source>
</evidence>
<comment type="caution">
    <text evidence="10">The sequence shown here is derived from an EMBL/GenBank/DDBJ whole genome shotgun (WGS) entry which is preliminary data.</text>
</comment>
<dbReference type="GO" id="GO:0008270">
    <property type="term" value="F:zinc ion binding"/>
    <property type="evidence" value="ECO:0007669"/>
    <property type="project" value="UniProtKB-KW"/>
</dbReference>
<sequence length="1275" mass="138923">MIKVVHGQQHCACGSQPRSIHTNVTTDKVLAAPNQPSSKKNPQLSQSSANEKGLQAEEAPSSTAGASSASVIHSSGATGAPGMEMMSKMLAMMSKGSSPAMPGMPDMMSMMMKGGMPNMKDMMSKMQGKGGPVGMMGGPMGMKNLFDCIVEVSLLTPDSDVSDDDEDSITMELPCQYCSRYFSSNMSLKTHILVAHEKEDPSVLNLKKLVIEEKGKGSARDASTKRKHSREYDKAVAEAASSQSNMTDRTSRASLSSVDSCASQPTARSIKKSRTEKRAIDSLDTSGAATGSYELNPEDPSEHVTFQPKSNPETKSGSCVDSTPPESRKRKALLQMQRSVSSEMQGKKVKNNDKNSDSDCSKQPGQVSPMPGPGVGGTVRQQQQTEFSTRNNFIRLNILRVVQQSEKHLDKILNVDEFLRRIFGVIHSNDPIARAITLRMMGSIASIVPEKTLIHHSIILALDSHDAVEVEASIFAADKFSEKSKTFARTICSKMVAMLSGLATPVDLKVKLIPSLRHMHHDSDTAAQAFAVCESLLEGYPAKKFVLLTLDTMTRLAVQSLVNVAPHVARLLQLLMSDPRHDIHLCCLRNLCLLARRGPHLWQTSDLSFFAGSNQFLGETSSPQLRVMAVCALNAICESVALKLLSRATNQCACYKCCFDQNISLAARSIQVLTHIAKASRMPGDIPSEVVSAVQTFFFLGSHRCGEESAGSEGTAVLKAAVDLCSLDSEIASSFVEILTEMISMISGTNSNHNLSAYYAVKRMKSFHILVIYCTIFPNKPLSVSESTRKEGFVTHATCAVQVQLCTLVFQAAREQLMPPDVQATLRLAVEKCESWQAYRIARQALRYGQFSFAELIFSDLAYKVSSESYYNWLLGLKNVCTARRHLHNMQLNGFSAVPCLSSCLESYQRALVAFKAASTPAHPLEFQCEYVRLSIVWLSSLRLLLLTCNTFRSSPPPAIVTALASTSGQEGARWVQVVQQLEKCEKHCRDVAQQISTLYWASFDADPSTLGNLTLLQQSCNCIKSAIASIISVVHTGQSSLGEHQFLAHPEVYDENIWGKSLPSTIVSILKELKTMLAESAGSPEKLYRLIDFLSMSAQNLVQANISFPRFFFQQLQSTNVKLAISPQPSNAGEPVLVRSDTNLTLKVEGVIQKGERPSIFRSVAGVNITVTTSLVNRTSTEKTSVQLSQTVGPHNEYFSTSFVLPFPVLGLHSVQLDAAIVDETGACWHTGPRTTLNIKSYDDSIQRQQPPRSGSRVVAAVVAAAAAAAANSH</sequence>
<evidence type="ECO:0000256" key="2">
    <source>
        <dbReference type="ARBA" id="ARBA00004496"/>
    </source>
</evidence>
<keyword evidence="7" id="KW-0479">Metal-binding</keyword>
<dbReference type="GO" id="GO:0032039">
    <property type="term" value="C:integrator complex"/>
    <property type="evidence" value="ECO:0007669"/>
    <property type="project" value="InterPro"/>
</dbReference>
<dbReference type="InterPro" id="IPR056517">
    <property type="entry name" value="INTS7_HB"/>
</dbReference>